<evidence type="ECO:0000313" key="5">
    <source>
        <dbReference type="Proteomes" id="UP000190092"/>
    </source>
</evidence>
<reference evidence="5" key="1">
    <citation type="submission" date="2017-02" db="EMBL/GenBank/DDBJ databases">
        <authorList>
            <person name="Varghese N."/>
            <person name="Submissions S."/>
        </authorList>
    </citation>
    <scope>NUCLEOTIDE SEQUENCE [LARGE SCALE GENOMIC DNA]</scope>
    <source>
        <strain evidence="5">ATCC 27094</strain>
    </source>
</reference>
<dbReference type="RefSeq" id="WP_085932641.1">
    <property type="nucleotide sequence ID" value="NZ_FUWJ01000001.1"/>
</dbReference>
<feature type="transmembrane region" description="Helical" evidence="3">
    <location>
        <begin position="111"/>
        <end position="131"/>
    </location>
</feature>
<proteinExistence type="predicted"/>
<evidence type="ECO:0000256" key="3">
    <source>
        <dbReference type="SAM" id="Phobius"/>
    </source>
</evidence>
<name>A0A1T4KGT7_9HYPH</name>
<feature type="transmembrane region" description="Helical" evidence="3">
    <location>
        <begin position="63"/>
        <end position="87"/>
    </location>
</feature>
<dbReference type="OrthoDB" id="7032238at2"/>
<keyword evidence="3" id="KW-0472">Membrane</keyword>
<feature type="transmembrane region" description="Helical" evidence="3">
    <location>
        <begin position="276"/>
        <end position="300"/>
    </location>
</feature>
<keyword evidence="5" id="KW-1185">Reference proteome</keyword>
<keyword evidence="3" id="KW-1133">Transmembrane helix</keyword>
<feature type="transmembrane region" description="Helical" evidence="3">
    <location>
        <begin position="25"/>
        <end position="51"/>
    </location>
</feature>
<protein>
    <submittedName>
        <fullName evidence="4">Uncharacterized protein</fullName>
    </submittedName>
</protein>
<organism evidence="4 5">
    <name type="scientific">Enhydrobacter aerosaccus</name>
    <dbReference type="NCBI Taxonomy" id="225324"/>
    <lineage>
        <taxon>Bacteria</taxon>
        <taxon>Pseudomonadati</taxon>
        <taxon>Pseudomonadota</taxon>
        <taxon>Alphaproteobacteria</taxon>
        <taxon>Hyphomicrobiales</taxon>
        <taxon>Enhydrobacter</taxon>
    </lineage>
</organism>
<feature type="compositionally biased region" description="Low complexity" evidence="2">
    <location>
        <begin position="184"/>
        <end position="205"/>
    </location>
</feature>
<dbReference type="EMBL" id="FUWJ01000001">
    <property type="protein sequence ID" value="SJZ41632.1"/>
    <property type="molecule type" value="Genomic_DNA"/>
</dbReference>
<evidence type="ECO:0000313" key="4">
    <source>
        <dbReference type="EMBL" id="SJZ41632.1"/>
    </source>
</evidence>
<gene>
    <name evidence="4" type="ORF">SAMN02745126_00963</name>
</gene>
<evidence type="ECO:0000256" key="1">
    <source>
        <dbReference type="SAM" id="Coils"/>
    </source>
</evidence>
<feature type="coiled-coil region" evidence="1">
    <location>
        <begin position="244"/>
        <end position="271"/>
    </location>
</feature>
<dbReference type="Proteomes" id="UP000190092">
    <property type="component" value="Unassembled WGS sequence"/>
</dbReference>
<sequence>MPDVAPTTDVAVRAPRFQYLEWGPVIAGAIGAAAISFVLLTFGSALGLSAISPYPYRGLSAPTFMIVATLYVAMVQVCSYAAGGYLAGRMRAPWLDGPQAERHFRDGTHGFAVWALGLVISAAVVASGAAGTAKTALEAASAVSASAAGGAAAGASNSLPNPADYATDLLLRPAPNAPDTGTNQAQQGAQSGQGQPGQEQPGQAQVDRGPLVRVFTRSLSDGSLPQQDRTYLGQVVARQTGLSQQDAEKRVDDAFAQARNAEQKARDVANQARKKTALAGFLTAATFAVACAAACIAAGLGGRDRDERSARYWLGALRFW</sequence>
<keyword evidence="1" id="KW-0175">Coiled coil</keyword>
<dbReference type="STRING" id="225324.SAMN02745126_00963"/>
<feature type="region of interest" description="Disordered" evidence="2">
    <location>
        <begin position="164"/>
        <end position="208"/>
    </location>
</feature>
<accession>A0A1T4KGT7</accession>
<dbReference type="AlphaFoldDB" id="A0A1T4KGT7"/>
<keyword evidence="3" id="KW-0812">Transmembrane</keyword>
<evidence type="ECO:0000256" key="2">
    <source>
        <dbReference type="SAM" id="MobiDB-lite"/>
    </source>
</evidence>